<sequence>MRQVVYNWHAKEEHVRLGWEVQHRMHWIVCSHVSGSGFCQATAWLRIGSTLDALKCRLQVNDL</sequence>
<dbReference type="EMBL" id="MU167266">
    <property type="protein sequence ID" value="KAG0146100.1"/>
    <property type="molecule type" value="Genomic_DNA"/>
</dbReference>
<proteinExistence type="predicted"/>
<name>A0A9P6NFU3_9BASI</name>
<organism evidence="1 2">
    <name type="scientific">Cronartium quercuum f. sp. fusiforme G11</name>
    <dbReference type="NCBI Taxonomy" id="708437"/>
    <lineage>
        <taxon>Eukaryota</taxon>
        <taxon>Fungi</taxon>
        <taxon>Dikarya</taxon>
        <taxon>Basidiomycota</taxon>
        <taxon>Pucciniomycotina</taxon>
        <taxon>Pucciniomycetes</taxon>
        <taxon>Pucciniales</taxon>
        <taxon>Coleosporiaceae</taxon>
        <taxon>Cronartium</taxon>
    </lineage>
</organism>
<evidence type="ECO:0000313" key="2">
    <source>
        <dbReference type="Proteomes" id="UP000886653"/>
    </source>
</evidence>
<comment type="caution">
    <text evidence="1">The sequence shown here is derived from an EMBL/GenBank/DDBJ whole genome shotgun (WGS) entry which is preliminary data.</text>
</comment>
<protein>
    <submittedName>
        <fullName evidence="1">Uncharacterized protein</fullName>
    </submittedName>
</protein>
<accession>A0A9P6NFU3</accession>
<dbReference type="AlphaFoldDB" id="A0A9P6NFU3"/>
<keyword evidence="2" id="KW-1185">Reference proteome</keyword>
<gene>
    <name evidence="1" type="ORF">CROQUDRAFT_44915</name>
</gene>
<reference evidence="1" key="1">
    <citation type="submission" date="2013-11" db="EMBL/GenBank/DDBJ databases">
        <title>Genome sequence of the fusiform rust pathogen reveals effectors for host alternation and coevolution with pine.</title>
        <authorList>
            <consortium name="DOE Joint Genome Institute"/>
            <person name="Smith K."/>
            <person name="Pendleton A."/>
            <person name="Kubisiak T."/>
            <person name="Anderson C."/>
            <person name="Salamov A."/>
            <person name="Aerts A."/>
            <person name="Riley R."/>
            <person name="Clum A."/>
            <person name="Lindquist E."/>
            <person name="Ence D."/>
            <person name="Campbell M."/>
            <person name="Kronenberg Z."/>
            <person name="Feau N."/>
            <person name="Dhillon B."/>
            <person name="Hamelin R."/>
            <person name="Burleigh J."/>
            <person name="Smith J."/>
            <person name="Yandell M."/>
            <person name="Nelson C."/>
            <person name="Grigoriev I."/>
            <person name="Davis J."/>
        </authorList>
    </citation>
    <scope>NUCLEOTIDE SEQUENCE</scope>
    <source>
        <strain evidence="1">G11</strain>
    </source>
</reference>
<evidence type="ECO:0000313" key="1">
    <source>
        <dbReference type="EMBL" id="KAG0146100.1"/>
    </source>
</evidence>
<dbReference type="Proteomes" id="UP000886653">
    <property type="component" value="Unassembled WGS sequence"/>
</dbReference>